<gene>
    <name evidence="1" type="ORF">BU16DRAFT_619074</name>
</gene>
<dbReference type="OrthoDB" id="10025998at2759"/>
<evidence type="ECO:0000313" key="1">
    <source>
        <dbReference type="EMBL" id="KAF2493860.1"/>
    </source>
</evidence>
<dbReference type="Proteomes" id="UP000799750">
    <property type="component" value="Unassembled WGS sequence"/>
</dbReference>
<proteinExistence type="predicted"/>
<dbReference type="EMBL" id="MU004191">
    <property type="protein sequence ID" value="KAF2493860.1"/>
    <property type="molecule type" value="Genomic_DNA"/>
</dbReference>
<name>A0A6A6QPD4_9PEZI</name>
<evidence type="ECO:0000313" key="2">
    <source>
        <dbReference type="Proteomes" id="UP000799750"/>
    </source>
</evidence>
<protein>
    <submittedName>
        <fullName evidence="1">Uncharacterized protein</fullName>
    </submittedName>
</protein>
<dbReference type="AlphaFoldDB" id="A0A6A6QPD4"/>
<organism evidence="1 2">
    <name type="scientific">Lophium mytilinum</name>
    <dbReference type="NCBI Taxonomy" id="390894"/>
    <lineage>
        <taxon>Eukaryota</taxon>
        <taxon>Fungi</taxon>
        <taxon>Dikarya</taxon>
        <taxon>Ascomycota</taxon>
        <taxon>Pezizomycotina</taxon>
        <taxon>Dothideomycetes</taxon>
        <taxon>Pleosporomycetidae</taxon>
        <taxon>Mytilinidiales</taxon>
        <taxon>Mytilinidiaceae</taxon>
        <taxon>Lophium</taxon>
    </lineage>
</organism>
<keyword evidence="2" id="KW-1185">Reference proteome</keyword>
<accession>A0A6A6QPD4</accession>
<reference evidence="1" key="1">
    <citation type="journal article" date="2020" name="Stud. Mycol.">
        <title>101 Dothideomycetes genomes: a test case for predicting lifestyles and emergence of pathogens.</title>
        <authorList>
            <person name="Haridas S."/>
            <person name="Albert R."/>
            <person name="Binder M."/>
            <person name="Bloem J."/>
            <person name="Labutti K."/>
            <person name="Salamov A."/>
            <person name="Andreopoulos B."/>
            <person name="Baker S."/>
            <person name="Barry K."/>
            <person name="Bills G."/>
            <person name="Bluhm B."/>
            <person name="Cannon C."/>
            <person name="Castanera R."/>
            <person name="Culley D."/>
            <person name="Daum C."/>
            <person name="Ezra D."/>
            <person name="Gonzalez J."/>
            <person name="Henrissat B."/>
            <person name="Kuo A."/>
            <person name="Liang C."/>
            <person name="Lipzen A."/>
            <person name="Lutzoni F."/>
            <person name="Magnuson J."/>
            <person name="Mondo S."/>
            <person name="Nolan M."/>
            <person name="Ohm R."/>
            <person name="Pangilinan J."/>
            <person name="Park H.-J."/>
            <person name="Ramirez L."/>
            <person name="Alfaro M."/>
            <person name="Sun H."/>
            <person name="Tritt A."/>
            <person name="Yoshinaga Y."/>
            <person name="Zwiers L.-H."/>
            <person name="Turgeon B."/>
            <person name="Goodwin S."/>
            <person name="Spatafora J."/>
            <person name="Crous P."/>
            <person name="Grigoriev I."/>
        </authorList>
    </citation>
    <scope>NUCLEOTIDE SEQUENCE</scope>
    <source>
        <strain evidence="1">CBS 269.34</strain>
    </source>
</reference>
<sequence>MSFVPKQFFEAAVWKESAVDVFVKGECNAQALGKKGNNELHIVALEHTSIHYVLAEFSSTAGLNIITWNQAYALFPLPTLIQHKAYVSHEPNDHIGRLLQKYTDRGWKTQHLPWPEKLVLELTPFRHTRRIGDGYTWRLTLDTTNVKPSKVPDYVLQHAQFSIQVKPHRRYSWLSWCQITADPFTSHTLKYECTFGNKGSQGTGETWLQFLGKRVRPLTYMELIKVNADSRPNVSPAHSM</sequence>